<organism evidence="1 2">
    <name type="scientific">Amborella trichopoda</name>
    <dbReference type="NCBI Taxonomy" id="13333"/>
    <lineage>
        <taxon>Eukaryota</taxon>
        <taxon>Viridiplantae</taxon>
        <taxon>Streptophyta</taxon>
        <taxon>Embryophyta</taxon>
        <taxon>Tracheophyta</taxon>
        <taxon>Spermatophyta</taxon>
        <taxon>Magnoliopsida</taxon>
        <taxon>Amborellales</taxon>
        <taxon>Amborellaceae</taxon>
        <taxon>Amborella</taxon>
    </lineage>
</organism>
<dbReference type="Gramene" id="ERN11206">
    <property type="protein sequence ID" value="ERN11206"/>
    <property type="gene ID" value="AMTR_s00024p00216920"/>
</dbReference>
<protein>
    <submittedName>
        <fullName evidence="1">Uncharacterized protein</fullName>
    </submittedName>
</protein>
<dbReference type="HOGENOM" id="CLU_2256901_0_0_1"/>
<name>W1PU55_AMBTC</name>
<accession>W1PU55</accession>
<evidence type="ECO:0000313" key="2">
    <source>
        <dbReference type="Proteomes" id="UP000017836"/>
    </source>
</evidence>
<dbReference type="AlphaFoldDB" id="W1PU55"/>
<sequence>PGEICLRKCILVPSIGTTNVGVKAINIATKGLLLGAKATNADVRVESQKPAVIHSSNELLVGRRALSLAKNIMIASALEASTPKSGAAMPLVAVPQNHWPEPLA</sequence>
<keyword evidence="2" id="KW-1185">Reference proteome</keyword>
<evidence type="ECO:0000313" key="1">
    <source>
        <dbReference type="EMBL" id="ERN11206.1"/>
    </source>
</evidence>
<feature type="non-terminal residue" evidence="1">
    <location>
        <position position="1"/>
    </location>
</feature>
<gene>
    <name evidence="1" type="ORF">AMTR_s00024p00216920</name>
</gene>
<dbReference type="EMBL" id="KI392710">
    <property type="protein sequence ID" value="ERN11206.1"/>
    <property type="molecule type" value="Genomic_DNA"/>
</dbReference>
<reference evidence="2" key="1">
    <citation type="journal article" date="2013" name="Science">
        <title>The Amborella genome and the evolution of flowering plants.</title>
        <authorList>
            <consortium name="Amborella Genome Project"/>
        </authorList>
    </citation>
    <scope>NUCLEOTIDE SEQUENCE [LARGE SCALE GENOMIC DNA]</scope>
</reference>
<proteinExistence type="predicted"/>
<dbReference type="Proteomes" id="UP000017836">
    <property type="component" value="Unassembled WGS sequence"/>
</dbReference>